<evidence type="ECO:0000313" key="2">
    <source>
        <dbReference type="EMBL" id="RNL77355.1"/>
    </source>
</evidence>
<dbReference type="InterPro" id="IPR041662">
    <property type="entry name" value="SusD-like_2"/>
</dbReference>
<name>A0A3N0DNX6_SINP1</name>
<evidence type="ECO:0000256" key="1">
    <source>
        <dbReference type="SAM" id="SignalP"/>
    </source>
</evidence>
<dbReference type="SUPFAM" id="SSF48452">
    <property type="entry name" value="TPR-like"/>
    <property type="match status" value="1"/>
</dbReference>
<accession>A0A3N0DNX6</accession>
<organism evidence="2 3">
    <name type="scientific">Sinomicrobium pectinilyticum</name>
    <dbReference type="NCBI Taxonomy" id="1084421"/>
    <lineage>
        <taxon>Bacteria</taxon>
        <taxon>Pseudomonadati</taxon>
        <taxon>Bacteroidota</taxon>
        <taxon>Flavobacteriia</taxon>
        <taxon>Flavobacteriales</taxon>
        <taxon>Flavobacteriaceae</taxon>
        <taxon>Sinomicrobium</taxon>
    </lineage>
</organism>
<dbReference type="Proteomes" id="UP000267469">
    <property type="component" value="Unassembled WGS sequence"/>
</dbReference>
<protein>
    <submittedName>
        <fullName evidence="2">SusD/RagB family nutrient-binding outer membrane lipoprotein</fullName>
    </submittedName>
</protein>
<keyword evidence="2" id="KW-0449">Lipoprotein</keyword>
<feature type="chain" id="PRO_5018063288" evidence="1">
    <location>
        <begin position="26"/>
        <end position="617"/>
    </location>
</feature>
<dbReference type="EMBL" id="RJTM01000162">
    <property type="protein sequence ID" value="RNL77355.1"/>
    <property type="molecule type" value="Genomic_DNA"/>
</dbReference>
<dbReference type="InterPro" id="IPR011990">
    <property type="entry name" value="TPR-like_helical_dom_sf"/>
</dbReference>
<dbReference type="PROSITE" id="PS51257">
    <property type="entry name" value="PROKAR_LIPOPROTEIN"/>
    <property type="match status" value="1"/>
</dbReference>
<reference evidence="2 3" key="1">
    <citation type="submission" date="2018-10" db="EMBL/GenBank/DDBJ databases">
        <title>Sinomicrobium pectinilyticum sp. nov., a pectinase-producing bacterium isolated from alkaline and saline soil, and emended description of the genus Sinomicrobium.</title>
        <authorList>
            <person name="Cheng B."/>
            <person name="Li C."/>
            <person name="Lai Q."/>
            <person name="Du M."/>
            <person name="Shao Z."/>
            <person name="Xu P."/>
            <person name="Yang C."/>
        </authorList>
    </citation>
    <scope>NUCLEOTIDE SEQUENCE [LARGE SCALE GENOMIC DNA]</scope>
    <source>
        <strain evidence="2 3">5DNS001</strain>
    </source>
</reference>
<dbReference type="OrthoDB" id="9766256at2"/>
<feature type="signal peptide" evidence="1">
    <location>
        <begin position="1"/>
        <end position="25"/>
    </location>
</feature>
<gene>
    <name evidence="2" type="ORF">ED312_21030</name>
</gene>
<dbReference type="RefSeq" id="WP_123217993.1">
    <property type="nucleotide sequence ID" value="NZ_RJTM01000162.1"/>
</dbReference>
<dbReference type="Pfam" id="PF12771">
    <property type="entry name" value="SusD-like_2"/>
    <property type="match status" value="1"/>
</dbReference>
<proteinExistence type="predicted"/>
<evidence type="ECO:0000313" key="3">
    <source>
        <dbReference type="Proteomes" id="UP000267469"/>
    </source>
</evidence>
<keyword evidence="1" id="KW-0732">Signal</keyword>
<comment type="caution">
    <text evidence="2">The sequence shown here is derived from an EMBL/GenBank/DDBJ whole genome shotgun (WGS) entry which is preliminary data.</text>
</comment>
<dbReference type="AlphaFoldDB" id="A0A3N0DNX6"/>
<dbReference type="Gene3D" id="1.25.40.390">
    <property type="match status" value="2"/>
</dbReference>
<keyword evidence="3" id="KW-1185">Reference proteome</keyword>
<sequence>MKKLMHISLSLFLLAMAGCSKDDFADLNTDPSTVVEPELRFSITKSIEQMYQDDYTLWFYNNFDYVFPWSQLTGAGLGNEEQFVEMGPSGGHNIYASLFPNIRDIRARIDSMDAENKAVRRSMRAMTYPILIQPALTETDNLGSRIYTEAALAGYTNPRLLTPVYDHQEHLFDIWLEELDNAIPELMASDQYNMDDQDIIYGGNYIKWAKFCNLLKLKIAARLINKDREKALQIAEEVVNSPAGYMDDLSDDFIYRRGVQYYGTGNGTQPGTAGKNIIDFMVTNKDPRVRFLFTKNHFNAEVVQAFIDTGKELPPYVEQYVEKDENGDFNSWKAPGEPWVRYFGAPLSPDAVFESSNDPYFKQNELNRISLDGVEKTYTSTSSYSERITRTGFNHTYPTKPGGRVIEQRDNYPGLNVILGSSAETNLYLAEFKLLGASLPKSAQEYFDRGVELSVRRLDALSQNNGMPYYEKDPVYTNETEAAEASTRLKEGEIADLLEQPAYDLATDALEKVYIQQYINFAGTPGDLWALVRRSGIPKTGSSYLPRDPFLSSGAELTVPRRFVIGTPTEDNKNYENQVKAAQEQGFTTGTNNPNTLNSERIWFDLENPEYGAGPKS</sequence>